<dbReference type="STRING" id="1420916.AU14_06105"/>
<feature type="region of interest" description="Disordered" evidence="8">
    <location>
        <begin position="541"/>
        <end position="567"/>
    </location>
</feature>
<dbReference type="CDD" id="cd16913">
    <property type="entry name" value="YkuD_like"/>
    <property type="match status" value="1"/>
</dbReference>
<keyword evidence="4 7" id="KW-0133">Cell shape</keyword>
<evidence type="ECO:0000256" key="1">
    <source>
        <dbReference type="ARBA" id="ARBA00004752"/>
    </source>
</evidence>
<evidence type="ECO:0000256" key="7">
    <source>
        <dbReference type="PROSITE-ProRule" id="PRU01373"/>
    </source>
</evidence>
<comment type="similarity">
    <text evidence="2">Belongs to the YkuD family.</text>
</comment>
<evidence type="ECO:0000259" key="9">
    <source>
        <dbReference type="PROSITE" id="PS52029"/>
    </source>
</evidence>
<dbReference type="EMBL" id="CP007151">
    <property type="protein sequence ID" value="AHI28341.1"/>
    <property type="molecule type" value="Genomic_DNA"/>
</dbReference>
<dbReference type="Pfam" id="PF01471">
    <property type="entry name" value="PG_binding_1"/>
    <property type="match status" value="1"/>
</dbReference>
<dbReference type="OrthoDB" id="9778545at2"/>
<dbReference type="RefSeq" id="WP_094191166.1">
    <property type="nucleotide sequence ID" value="NZ_CP007151.1"/>
</dbReference>
<keyword evidence="5 7" id="KW-0573">Peptidoglycan synthesis</keyword>
<evidence type="ECO:0000256" key="4">
    <source>
        <dbReference type="ARBA" id="ARBA00022960"/>
    </source>
</evidence>
<dbReference type="SUPFAM" id="SSF141523">
    <property type="entry name" value="L,D-transpeptidase catalytic domain-like"/>
    <property type="match status" value="1"/>
</dbReference>
<keyword evidence="11" id="KW-1185">Reference proteome</keyword>
<dbReference type="SUPFAM" id="SSF47090">
    <property type="entry name" value="PGBD-like"/>
    <property type="match status" value="1"/>
</dbReference>
<name>W5YGZ3_9GAMM</name>
<dbReference type="InterPro" id="IPR036366">
    <property type="entry name" value="PGBDSf"/>
</dbReference>
<evidence type="ECO:0000256" key="5">
    <source>
        <dbReference type="ARBA" id="ARBA00022984"/>
    </source>
</evidence>
<dbReference type="Gene3D" id="2.40.440.10">
    <property type="entry name" value="L,D-transpeptidase catalytic domain-like"/>
    <property type="match status" value="1"/>
</dbReference>
<proteinExistence type="inferred from homology"/>
<gene>
    <name evidence="10" type="ORF">AU14_06105</name>
</gene>
<protein>
    <submittedName>
        <fullName evidence="10">Peptidoglycan-binding protein</fullName>
    </submittedName>
</protein>
<dbReference type="Proteomes" id="UP000061489">
    <property type="component" value="Chromosome"/>
</dbReference>
<dbReference type="HOGENOM" id="CLU_020360_3_4_6"/>
<keyword evidence="6 7" id="KW-0961">Cell wall biogenesis/degradation</keyword>
<reference evidence="10 11" key="1">
    <citation type="journal article" date="2014" name="Genome Announc.">
        <title>Draft Genome Sequences of Marinobacter similis A3d10T and Marinobacter salarius R9SW1T.</title>
        <authorList>
            <person name="Ivanova E.P."/>
            <person name="Ng H.J."/>
            <person name="Webb H.K."/>
            <person name="Feng G."/>
            <person name="Oshima K."/>
            <person name="Hattori M."/>
            <person name="Ohkuma M."/>
            <person name="Sergeev A.F."/>
            <person name="Mikhailov V.V."/>
            <person name="Crawford R.J."/>
            <person name="Sawabe T."/>
        </authorList>
    </citation>
    <scope>NUCLEOTIDE SEQUENCE [LARGE SCALE GENOMIC DNA]</scope>
    <source>
        <strain evidence="10 11">A3d10</strain>
    </source>
</reference>
<accession>W5YGZ3</accession>
<dbReference type="InterPro" id="IPR005490">
    <property type="entry name" value="LD_TPept_cat_dom"/>
</dbReference>
<dbReference type="GO" id="GO:0004180">
    <property type="term" value="F:carboxypeptidase activity"/>
    <property type="evidence" value="ECO:0007669"/>
    <property type="project" value="UniProtKB-ARBA"/>
</dbReference>
<dbReference type="PANTHER" id="PTHR41533:SF2">
    <property type="entry name" value="BLR7131 PROTEIN"/>
    <property type="match status" value="1"/>
</dbReference>
<evidence type="ECO:0000313" key="11">
    <source>
        <dbReference type="Proteomes" id="UP000061489"/>
    </source>
</evidence>
<sequence length="567" mass="64101">MPALNCVTNALALVLIVAVCPWFSSSVKANESLVARIEALDAGFTVEVLGNRLLARQALSNFYAANGYERAWRRADQRHQLLEAIESASRDGLDPRDYHADVLAELSNRPMQDLPADLQADLDLLFSDAFLMLGSHLLEGKVSPHTIHAEWTANRRQRNMGQVLAAALANGDIGAAVDALRPTHSDYHRLVQARQTMTELLGQPWLPIPTGQTIRPGDRDHRLIEIRRRLTALGDLSESDATDPSLYGGDLETAVPLFQARHGLEPDGIIGPATLTAFNLLPIERMHQIDASLERWRWLPESLGERFVLVNIAGYELKMIDRGVELLRQRVIVGRPFRQTPVFSDRIRYLVVNPTWTVPRRLMIEDQLPQIIRDPDYLQRLNMKVYRGWGADRQQIDPAAINWGTLSPNNFPYQLVQDPGPNNALGQIKFMFPNQYDIYLHDTPSRDLFGRVDRSFSSGCIRVEQPFALAEQLLLGDPNWNRARIHNMVGSNQPKTILLPEPVPVYIQYWTAWVDDRGQLQFRNDIYNRDSRLLARLREDASGGSHGLTPATVSYQETQANDDKEQP</sequence>
<keyword evidence="3" id="KW-0808">Transferase</keyword>
<dbReference type="GO" id="GO:0071555">
    <property type="term" value="P:cell wall organization"/>
    <property type="evidence" value="ECO:0007669"/>
    <property type="project" value="UniProtKB-UniRule"/>
</dbReference>
<evidence type="ECO:0000256" key="3">
    <source>
        <dbReference type="ARBA" id="ARBA00022679"/>
    </source>
</evidence>
<feature type="active site" description="Proton donor/acceptor" evidence="7">
    <location>
        <position position="441"/>
    </location>
</feature>
<dbReference type="GO" id="GO:0009252">
    <property type="term" value="P:peptidoglycan biosynthetic process"/>
    <property type="evidence" value="ECO:0007669"/>
    <property type="project" value="UniProtKB-UniPathway"/>
</dbReference>
<comment type="pathway">
    <text evidence="1 7">Cell wall biogenesis; peptidoglycan biosynthesis.</text>
</comment>
<feature type="domain" description="L,D-TPase catalytic" evidence="9">
    <location>
        <begin position="306"/>
        <end position="486"/>
    </location>
</feature>
<dbReference type="InterPro" id="IPR002477">
    <property type="entry name" value="Peptidoglycan-bd-like"/>
</dbReference>
<dbReference type="Pfam" id="PF20142">
    <property type="entry name" value="Scaffold"/>
    <property type="match status" value="1"/>
</dbReference>
<dbReference type="InterPro" id="IPR045380">
    <property type="entry name" value="LD_TPept_scaffold_dom"/>
</dbReference>
<dbReference type="Pfam" id="PF03734">
    <property type="entry name" value="YkuD"/>
    <property type="match status" value="1"/>
</dbReference>
<dbReference type="InterPro" id="IPR036365">
    <property type="entry name" value="PGBD-like_sf"/>
</dbReference>
<evidence type="ECO:0000313" key="10">
    <source>
        <dbReference type="EMBL" id="AHI28341.1"/>
    </source>
</evidence>
<dbReference type="UniPathway" id="UPA00219"/>
<dbReference type="PANTHER" id="PTHR41533">
    <property type="entry name" value="L,D-TRANSPEPTIDASE HI_1667-RELATED"/>
    <property type="match status" value="1"/>
</dbReference>
<evidence type="ECO:0000256" key="8">
    <source>
        <dbReference type="SAM" id="MobiDB-lite"/>
    </source>
</evidence>
<dbReference type="PROSITE" id="PS52029">
    <property type="entry name" value="LD_TPASE"/>
    <property type="match status" value="1"/>
</dbReference>
<feature type="active site" description="Nucleophile" evidence="7">
    <location>
        <position position="460"/>
    </location>
</feature>
<dbReference type="Gene3D" id="1.10.101.10">
    <property type="entry name" value="PGBD-like superfamily/PGBD"/>
    <property type="match status" value="1"/>
</dbReference>
<dbReference type="GO" id="GO:0016740">
    <property type="term" value="F:transferase activity"/>
    <property type="evidence" value="ECO:0007669"/>
    <property type="project" value="UniProtKB-KW"/>
</dbReference>
<dbReference type="InterPro" id="IPR052905">
    <property type="entry name" value="LD-transpeptidase_YkuD-like"/>
</dbReference>
<dbReference type="KEGG" id="msx:AU14_06105"/>
<dbReference type="AlphaFoldDB" id="W5YGZ3"/>
<organism evidence="10 11">
    <name type="scientific">Marinobacter similis</name>
    <dbReference type="NCBI Taxonomy" id="1420916"/>
    <lineage>
        <taxon>Bacteria</taxon>
        <taxon>Pseudomonadati</taxon>
        <taxon>Pseudomonadota</taxon>
        <taxon>Gammaproteobacteria</taxon>
        <taxon>Pseudomonadales</taxon>
        <taxon>Marinobacteraceae</taxon>
        <taxon>Marinobacter</taxon>
    </lineage>
</organism>
<evidence type="ECO:0000256" key="2">
    <source>
        <dbReference type="ARBA" id="ARBA00005992"/>
    </source>
</evidence>
<dbReference type="InterPro" id="IPR038063">
    <property type="entry name" value="Transpep_catalytic_dom"/>
</dbReference>
<dbReference type="GO" id="GO:0008360">
    <property type="term" value="P:regulation of cell shape"/>
    <property type="evidence" value="ECO:0007669"/>
    <property type="project" value="UniProtKB-UniRule"/>
</dbReference>
<evidence type="ECO:0000256" key="6">
    <source>
        <dbReference type="ARBA" id="ARBA00023316"/>
    </source>
</evidence>